<dbReference type="InterPro" id="IPR045214">
    <property type="entry name" value="Surf1/Surf4"/>
</dbReference>
<dbReference type="EMBL" id="UPTC01001830">
    <property type="protein sequence ID" value="VBB32625.1"/>
    <property type="molecule type" value="Genomic_DNA"/>
</dbReference>
<reference evidence="7 8" key="1">
    <citation type="submission" date="2018-08" db="EMBL/GenBank/DDBJ databases">
        <authorList>
            <person name="Laetsch R D."/>
            <person name="Stevens L."/>
            <person name="Kumar S."/>
            <person name="Blaxter L. M."/>
        </authorList>
    </citation>
    <scope>NUCLEOTIDE SEQUENCE [LARGE SCALE GENOMIC DNA]</scope>
</reference>
<protein>
    <recommendedName>
        <fullName evidence="6">SURF1-like protein</fullName>
    </recommendedName>
</protein>
<dbReference type="STRING" id="6277.A0A498SRE3"/>
<keyword evidence="3 6" id="KW-0812">Transmembrane</keyword>
<evidence type="ECO:0000256" key="5">
    <source>
        <dbReference type="ARBA" id="ARBA00023136"/>
    </source>
</evidence>
<sequence>MNSPGRTANSSQMVRPRIMSTLEQRTVESDLLQLSIKKPLEDSAKKKDSRLLWNRRSIIGLVAPLLAFTLGTWQLQRLQWKTNLLKKIEDRMKQEVVPFPEDNLSLLDDLEYAKVRVTGEFLHDREFYVQPRQRFDKDTSISKNRPPVNSFGSPGAQVITPFKLHQSGNIILVNRGWVPPQKITPESRIRGQVQGQVTFDAVVRHTEKRPSFIRKNEPDKDLWFYTNIEEMAKKRGTLPVLVDACYESSIEGGPIGGQTRVTHRNDHMMYACFWFSVGAATLFGWFL</sequence>
<dbReference type="InterPro" id="IPR002994">
    <property type="entry name" value="Surf1/Shy1"/>
</dbReference>
<keyword evidence="6" id="KW-0496">Mitochondrion</keyword>
<dbReference type="PROSITE" id="PS50895">
    <property type="entry name" value="SURF1"/>
    <property type="match status" value="1"/>
</dbReference>
<feature type="transmembrane region" description="Helical" evidence="6">
    <location>
        <begin position="268"/>
        <end position="286"/>
    </location>
</feature>
<comment type="caution">
    <text evidence="6">Lacks conserved residue(s) required for the propagation of feature annotation.</text>
</comment>
<evidence type="ECO:0000256" key="1">
    <source>
        <dbReference type="ARBA" id="ARBA00004370"/>
    </source>
</evidence>
<dbReference type="GO" id="GO:0033617">
    <property type="term" value="P:mitochondrial respiratory chain complex IV assembly"/>
    <property type="evidence" value="ECO:0007669"/>
    <property type="project" value="TreeGrafter"/>
</dbReference>
<evidence type="ECO:0000256" key="2">
    <source>
        <dbReference type="ARBA" id="ARBA00007165"/>
    </source>
</evidence>
<comment type="function">
    <text evidence="6">Probably involved in the biogenesis of the COX complex.</text>
</comment>
<proteinExistence type="inferred from homology"/>
<dbReference type="CDD" id="cd06662">
    <property type="entry name" value="SURF1"/>
    <property type="match status" value="1"/>
</dbReference>
<dbReference type="OrthoDB" id="10040024at2759"/>
<dbReference type="Proteomes" id="UP000276991">
    <property type="component" value="Unassembled WGS sequence"/>
</dbReference>
<comment type="similarity">
    <text evidence="2 6">Belongs to the SURF1 family.</text>
</comment>
<dbReference type="GO" id="GO:0005743">
    <property type="term" value="C:mitochondrial inner membrane"/>
    <property type="evidence" value="ECO:0007669"/>
    <property type="project" value="UniProtKB-SubCell"/>
</dbReference>
<name>A0A498SRE3_ACAVI</name>
<keyword evidence="8" id="KW-1185">Reference proteome</keyword>
<keyword evidence="5 6" id="KW-0472">Membrane</keyword>
<accession>A0A498SRE3</accession>
<comment type="subcellular location">
    <subcellularLocation>
        <location evidence="1">Membrane</location>
    </subcellularLocation>
    <subcellularLocation>
        <location evidence="6">Mitochondrion inner membrane</location>
        <topology evidence="6">Multi-pass membrane protein</topology>
    </subcellularLocation>
</comment>
<keyword evidence="4 6" id="KW-1133">Transmembrane helix</keyword>
<evidence type="ECO:0000256" key="4">
    <source>
        <dbReference type="ARBA" id="ARBA00022989"/>
    </source>
</evidence>
<evidence type="ECO:0000313" key="8">
    <source>
        <dbReference type="Proteomes" id="UP000276991"/>
    </source>
</evidence>
<gene>
    <name evidence="7" type="ORF">NAV_LOCUS7416</name>
</gene>
<evidence type="ECO:0000313" key="7">
    <source>
        <dbReference type="EMBL" id="VBB32625.1"/>
    </source>
</evidence>
<dbReference type="PANTHER" id="PTHR23427:SF2">
    <property type="entry name" value="SURFEIT LOCUS PROTEIN 1"/>
    <property type="match status" value="1"/>
</dbReference>
<dbReference type="Pfam" id="PF02104">
    <property type="entry name" value="SURF1"/>
    <property type="match status" value="1"/>
</dbReference>
<organism evidence="7 8">
    <name type="scientific">Acanthocheilonema viteae</name>
    <name type="common">Filarial nematode worm</name>
    <name type="synonym">Dipetalonema viteae</name>
    <dbReference type="NCBI Taxonomy" id="6277"/>
    <lineage>
        <taxon>Eukaryota</taxon>
        <taxon>Metazoa</taxon>
        <taxon>Ecdysozoa</taxon>
        <taxon>Nematoda</taxon>
        <taxon>Chromadorea</taxon>
        <taxon>Rhabditida</taxon>
        <taxon>Spirurina</taxon>
        <taxon>Spiruromorpha</taxon>
        <taxon>Filarioidea</taxon>
        <taxon>Onchocercidae</taxon>
        <taxon>Acanthocheilonema</taxon>
    </lineage>
</organism>
<evidence type="ECO:0000256" key="6">
    <source>
        <dbReference type="RuleBase" id="RU363076"/>
    </source>
</evidence>
<dbReference type="AlphaFoldDB" id="A0A498SRE3"/>
<keyword evidence="6" id="KW-0999">Mitochondrion inner membrane</keyword>
<dbReference type="PANTHER" id="PTHR23427">
    <property type="entry name" value="SURFEIT LOCUS PROTEIN"/>
    <property type="match status" value="1"/>
</dbReference>
<evidence type="ECO:0000256" key="3">
    <source>
        <dbReference type="ARBA" id="ARBA00022692"/>
    </source>
</evidence>